<dbReference type="SUPFAM" id="SSF47384">
    <property type="entry name" value="Homodimeric domain of signal transducing histidine kinase"/>
    <property type="match status" value="1"/>
</dbReference>
<proteinExistence type="predicted"/>
<comment type="caution">
    <text evidence="9">The sequence shown here is derived from an EMBL/GenBank/DDBJ whole genome shotgun (WGS) entry which is preliminary data.</text>
</comment>
<dbReference type="PROSITE" id="PS50005">
    <property type="entry name" value="TPR"/>
    <property type="match status" value="7"/>
</dbReference>
<keyword evidence="4" id="KW-0808">Transferase</keyword>
<evidence type="ECO:0000313" key="9">
    <source>
        <dbReference type="EMBL" id="PZX94309.1"/>
    </source>
</evidence>
<feature type="repeat" description="TPR" evidence="6">
    <location>
        <begin position="87"/>
        <end position="120"/>
    </location>
</feature>
<dbReference type="InterPro" id="IPR003661">
    <property type="entry name" value="HisK_dim/P_dom"/>
</dbReference>
<organism evidence="9 10">
    <name type="scientific">Flavobacterium aquariorum</name>
    <dbReference type="NCBI Taxonomy" id="2217670"/>
    <lineage>
        <taxon>Bacteria</taxon>
        <taxon>Pseudomonadati</taxon>
        <taxon>Bacteroidota</taxon>
        <taxon>Flavobacteriia</taxon>
        <taxon>Flavobacteriales</taxon>
        <taxon>Flavobacteriaceae</taxon>
        <taxon>Flavobacterium</taxon>
    </lineage>
</organism>
<evidence type="ECO:0000259" key="8">
    <source>
        <dbReference type="PROSITE" id="PS50109"/>
    </source>
</evidence>
<dbReference type="Pfam" id="PF13424">
    <property type="entry name" value="TPR_12"/>
    <property type="match status" value="4"/>
</dbReference>
<keyword evidence="5" id="KW-0418">Kinase</keyword>
<dbReference type="FunFam" id="3.30.565.10:FF:000006">
    <property type="entry name" value="Sensor histidine kinase WalK"/>
    <property type="match status" value="1"/>
</dbReference>
<keyword evidence="10" id="KW-1185">Reference proteome</keyword>
<dbReference type="PROSITE" id="PS50293">
    <property type="entry name" value="TPR_REGION"/>
    <property type="match status" value="1"/>
</dbReference>
<dbReference type="PANTHER" id="PTHR10098:SF108">
    <property type="entry name" value="TETRATRICOPEPTIDE REPEAT PROTEIN 28"/>
    <property type="match status" value="1"/>
</dbReference>
<dbReference type="Gene3D" id="3.30.565.10">
    <property type="entry name" value="Histidine kinase-like ATPase, C-terminal domain"/>
    <property type="match status" value="1"/>
</dbReference>
<dbReference type="SMART" id="SM00671">
    <property type="entry name" value="SEL1"/>
    <property type="match status" value="8"/>
</dbReference>
<feature type="repeat" description="TPR" evidence="6">
    <location>
        <begin position="468"/>
        <end position="501"/>
    </location>
</feature>
<feature type="repeat" description="TPR" evidence="6">
    <location>
        <begin position="388"/>
        <end position="421"/>
    </location>
</feature>
<keyword evidence="7" id="KW-0812">Transmembrane</keyword>
<dbReference type="PROSITE" id="PS50109">
    <property type="entry name" value="HIS_KIN"/>
    <property type="match status" value="1"/>
</dbReference>
<dbReference type="InterPro" id="IPR004358">
    <property type="entry name" value="Sig_transdc_His_kin-like_C"/>
</dbReference>
<evidence type="ECO:0000256" key="5">
    <source>
        <dbReference type="ARBA" id="ARBA00022777"/>
    </source>
</evidence>
<dbReference type="SUPFAM" id="SSF48452">
    <property type="entry name" value="TPR-like"/>
    <property type="match status" value="3"/>
</dbReference>
<dbReference type="InterPro" id="IPR003594">
    <property type="entry name" value="HATPase_dom"/>
</dbReference>
<evidence type="ECO:0000256" key="3">
    <source>
        <dbReference type="ARBA" id="ARBA00022553"/>
    </source>
</evidence>
<evidence type="ECO:0000256" key="7">
    <source>
        <dbReference type="SAM" id="Phobius"/>
    </source>
</evidence>
<dbReference type="Pfam" id="PF02518">
    <property type="entry name" value="HATPase_c"/>
    <property type="match status" value="1"/>
</dbReference>
<feature type="transmembrane region" description="Helical" evidence="7">
    <location>
        <begin position="628"/>
        <end position="650"/>
    </location>
</feature>
<dbReference type="InterPro" id="IPR036890">
    <property type="entry name" value="HATPase_C_sf"/>
</dbReference>
<dbReference type="InterPro" id="IPR011990">
    <property type="entry name" value="TPR-like_helical_dom_sf"/>
</dbReference>
<keyword evidence="6" id="KW-0802">TPR repeat</keyword>
<feature type="repeat" description="TPR" evidence="6">
    <location>
        <begin position="127"/>
        <end position="160"/>
    </location>
</feature>
<dbReference type="EC" id="2.7.13.3" evidence="2"/>
<dbReference type="SMART" id="SM00388">
    <property type="entry name" value="HisKA"/>
    <property type="match status" value="1"/>
</dbReference>
<dbReference type="AlphaFoldDB" id="A0A2W7UA64"/>
<feature type="repeat" description="TPR" evidence="6">
    <location>
        <begin position="207"/>
        <end position="240"/>
    </location>
</feature>
<dbReference type="CDD" id="cd00082">
    <property type="entry name" value="HisKA"/>
    <property type="match status" value="1"/>
</dbReference>
<dbReference type="RefSeq" id="WP_111409344.1">
    <property type="nucleotide sequence ID" value="NZ_QKXH01000003.1"/>
</dbReference>
<dbReference type="SUPFAM" id="SSF55874">
    <property type="entry name" value="ATPase domain of HSP90 chaperone/DNA topoisomerase II/histidine kinase"/>
    <property type="match status" value="1"/>
</dbReference>
<dbReference type="Gene3D" id="1.25.40.10">
    <property type="entry name" value="Tetratricopeptide repeat domain"/>
    <property type="match status" value="4"/>
</dbReference>
<protein>
    <recommendedName>
        <fullName evidence="2">histidine kinase</fullName>
        <ecNumber evidence="2">2.7.13.3</ecNumber>
    </recommendedName>
</protein>
<dbReference type="InterPro" id="IPR019734">
    <property type="entry name" value="TPR_rpt"/>
</dbReference>
<dbReference type="PRINTS" id="PR00344">
    <property type="entry name" value="BCTRLSENSOR"/>
</dbReference>
<evidence type="ECO:0000256" key="1">
    <source>
        <dbReference type="ARBA" id="ARBA00000085"/>
    </source>
</evidence>
<dbReference type="InterPro" id="IPR006597">
    <property type="entry name" value="Sel1-like"/>
</dbReference>
<comment type="catalytic activity">
    <reaction evidence="1">
        <text>ATP + protein L-histidine = ADP + protein N-phospho-L-histidine.</text>
        <dbReference type="EC" id="2.7.13.3"/>
    </reaction>
</comment>
<evidence type="ECO:0000256" key="6">
    <source>
        <dbReference type="PROSITE-ProRule" id="PRU00339"/>
    </source>
</evidence>
<reference evidence="9 10" key="1">
    <citation type="submission" date="2018-06" db="EMBL/GenBank/DDBJ databases">
        <title>Flavobacterium sp IMCC34762, genome.</title>
        <authorList>
            <person name="Joung Y."/>
            <person name="Cho J."/>
            <person name="Song J."/>
        </authorList>
    </citation>
    <scope>NUCLEOTIDE SEQUENCE [LARGE SCALE GENOMIC DNA]</scope>
    <source>
        <strain evidence="9 10">IMCC34762</strain>
    </source>
</reference>
<keyword evidence="3" id="KW-0597">Phosphoprotein</keyword>
<gene>
    <name evidence="9" type="ORF">DOS84_06705</name>
</gene>
<keyword evidence="7" id="KW-1133">Transmembrane helix</keyword>
<accession>A0A2W7UA64</accession>
<keyword evidence="7" id="KW-0472">Membrane</keyword>
<dbReference type="EMBL" id="QKXH01000003">
    <property type="protein sequence ID" value="PZX94309.1"/>
    <property type="molecule type" value="Genomic_DNA"/>
</dbReference>
<evidence type="ECO:0000313" key="10">
    <source>
        <dbReference type="Proteomes" id="UP000249177"/>
    </source>
</evidence>
<evidence type="ECO:0000256" key="2">
    <source>
        <dbReference type="ARBA" id="ARBA00012438"/>
    </source>
</evidence>
<dbReference type="SMART" id="SM00028">
    <property type="entry name" value="TPR"/>
    <property type="match status" value="10"/>
</dbReference>
<dbReference type="InterPro" id="IPR036097">
    <property type="entry name" value="HisK_dim/P_sf"/>
</dbReference>
<feature type="repeat" description="TPR" evidence="6">
    <location>
        <begin position="167"/>
        <end position="200"/>
    </location>
</feature>
<dbReference type="InterPro" id="IPR005467">
    <property type="entry name" value="His_kinase_dom"/>
</dbReference>
<evidence type="ECO:0000256" key="4">
    <source>
        <dbReference type="ARBA" id="ARBA00022679"/>
    </source>
</evidence>
<name>A0A2W7UA64_9FLAO</name>
<feature type="repeat" description="TPR" evidence="6">
    <location>
        <begin position="428"/>
        <end position="461"/>
    </location>
</feature>
<dbReference type="Gene3D" id="1.10.287.130">
    <property type="match status" value="1"/>
</dbReference>
<sequence>MNVLHKINKWIICLIILGNYAYSQDQNSESVATLKIKLQKTIADTTKINILNEIASTYKYSNPQEGLKYGRKALSLSNNLNWKKGMAEANENLGICYQTESNYTEATNHLQKALKLYTQIPKKSAISGTLKNIALVYLVQKKYPEALLYFEKALKINQLNNNKLLIVYGLNDIADVYFRQNNNSKALKHYKQSIKINEEIKDNNGLAYCYARIGEIYSKQKEYSKAVSYLSIAIKKYEKNQTANIDNALKQLSEIYLLMSKSDIINKNKYIALSKKALKQTSSKQKQYSQSIESLKESLEKVTEDTTRINILNRLTSSYFYTNPKEGIPYGQRALKLATKINWKKGIALAYNNLGVCQWVLTDYNKAINYFDLSLHKYEELNDQTGISEAYNNLGLVYVEIEKHNQAFKYFYKAFEINKKTGNKISMVYNLNNIASAYYNQKKYEKALEYYTKSKDLNLSMHDLNGLGYCYSKIGQIYSDQKRFAESLDYFKKALNSYDKSQTYNIGNNYIEMGITYYKMALVNSNNRKQLLTKSAQSLNNAVHLFTEKGIIDRLSICYLELYKTKKEQGNFIEALNYFEKHNTIKDSQFSNESQNKLTNLQSKREIDLRDKQIEIQKLKINSNYKKVYLLVTITISIAILFILFFWLYIIKRNTNELLLDKNEEISNINKQKDKFFSIIAHDLRGPFNGFLGLTELLAEEIDDMDKEEIQFAAINMRSSANNLNRLLENLLEWSRMEQGLIPFSPQESNLVEVIKECVESLQDAANKKFITIETIIDQNLKIFADHHILQSVIRNILSNAVKFTPKKGIIKIHALEDKKNTIIAIADSGIGMNNKMIENIFQLDVKTNRKGTDDEPSAGLGLILCKEFVEKHKGEIWVKSKEGKGSTFNFSFPKNNTINAI</sequence>
<feature type="domain" description="Histidine kinase" evidence="8">
    <location>
        <begin position="679"/>
        <end position="897"/>
    </location>
</feature>
<dbReference type="OrthoDB" id="9810447at2"/>
<dbReference type="Proteomes" id="UP000249177">
    <property type="component" value="Unassembled WGS sequence"/>
</dbReference>
<dbReference type="SMART" id="SM00387">
    <property type="entry name" value="HATPase_c"/>
    <property type="match status" value="1"/>
</dbReference>
<dbReference type="Pfam" id="PF00512">
    <property type="entry name" value="HisKA"/>
    <property type="match status" value="1"/>
</dbReference>
<dbReference type="GO" id="GO:0000155">
    <property type="term" value="F:phosphorelay sensor kinase activity"/>
    <property type="evidence" value="ECO:0007669"/>
    <property type="project" value="InterPro"/>
</dbReference>
<dbReference type="PANTHER" id="PTHR10098">
    <property type="entry name" value="RAPSYN-RELATED"/>
    <property type="match status" value="1"/>
</dbReference>